<dbReference type="EMBL" id="BJHY01000001">
    <property type="protein sequence ID" value="GDY70687.1"/>
    <property type="molecule type" value="Genomic_DNA"/>
</dbReference>
<organism evidence="3 4">
    <name type="scientific">Streptomyces avermitilis</name>
    <dbReference type="NCBI Taxonomy" id="33903"/>
    <lineage>
        <taxon>Bacteria</taxon>
        <taxon>Bacillati</taxon>
        <taxon>Actinomycetota</taxon>
        <taxon>Actinomycetes</taxon>
        <taxon>Kitasatosporales</taxon>
        <taxon>Streptomycetaceae</taxon>
        <taxon>Streptomyces</taxon>
    </lineage>
</organism>
<dbReference type="AlphaFoldDB" id="A0A4D4MHE8"/>
<reference evidence="2 5" key="2">
    <citation type="submission" date="2019-04" db="EMBL/GenBank/DDBJ databases">
        <title>Draft genome sequences of Streptomyces avermitilis NBRC 14893.</title>
        <authorList>
            <person name="Komaki H."/>
            <person name="Tamura T."/>
            <person name="Hosoyama A."/>
        </authorList>
    </citation>
    <scope>NUCLEOTIDE SEQUENCE [LARGE SCALE GENOMIC DNA]</scope>
    <source>
        <strain evidence="2 5">NBRC 14893</strain>
    </source>
</reference>
<evidence type="ECO:0000259" key="1">
    <source>
        <dbReference type="SMART" id="SM00421"/>
    </source>
</evidence>
<proteinExistence type="predicted"/>
<dbReference type="Proteomes" id="UP000302139">
    <property type="component" value="Unassembled WGS sequence"/>
</dbReference>
<name>A0A4D4MHE8_STRAX</name>
<dbReference type="InterPro" id="IPR000792">
    <property type="entry name" value="Tscrpt_reg_LuxR_C"/>
</dbReference>
<reference evidence="3 4" key="1">
    <citation type="submission" date="2019-04" db="EMBL/GenBank/DDBJ databases">
        <title>Draft genome sequences of Streptomyces avermitilis ATCC 31267.</title>
        <authorList>
            <person name="Komaki H."/>
            <person name="Tamura T."/>
            <person name="Hosoyama A."/>
        </authorList>
    </citation>
    <scope>NUCLEOTIDE SEQUENCE [LARGE SCALE GENOMIC DNA]</scope>
    <source>
        <strain evidence="3 4">ATCC 31267</strain>
    </source>
</reference>
<dbReference type="GO" id="GO:0003677">
    <property type="term" value="F:DNA binding"/>
    <property type="evidence" value="ECO:0007669"/>
    <property type="project" value="InterPro"/>
</dbReference>
<dbReference type="Proteomes" id="UP000299211">
    <property type="component" value="Unassembled WGS sequence"/>
</dbReference>
<evidence type="ECO:0000313" key="2">
    <source>
        <dbReference type="EMBL" id="GDY68928.1"/>
    </source>
</evidence>
<dbReference type="InterPro" id="IPR036388">
    <property type="entry name" value="WH-like_DNA-bd_sf"/>
</dbReference>
<dbReference type="RefSeq" id="WP_242432134.1">
    <property type="nucleotide sequence ID" value="NZ_BAABTN010000023.1"/>
</dbReference>
<evidence type="ECO:0000313" key="4">
    <source>
        <dbReference type="Proteomes" id="UP000299211"/>
    </source>
</evidence>
<evidence type="ECO:0000313" key="5">
    <source>
        <dbReference type="Proteomes" id="UP000302139"/>
    </source>
</evidence>
<dbReference type="GO" id="GO:0006355">
    <property type="term" value="P:regulation of DNA-templated transcription"/>
    <property type="evidence" value="ECO:0007669"/>
    <property type="project" value="InterPro"/>
</dbReference>
<dbReference type="InterPro" id="IPR016032">
    <property type="entry name" value="Sig_transdc_resp-reg_C-effctor"/>
</dbReference>
<dbReference type="SMART" id="SM00421">
    <property type="entry name" value="HTH_LUXR"/>
    <property type="match status" value="1"/>
</dbReference>
<comment type="caution">
    <text evidence="3">The sequence shown here is derived from an EMBL/GenBank/DDBJ whole genome shotgun (WGS) entry which is preliminary data.</text>
</comment>
<dbReference type="EMBL" id="BJHX01000001">
    <property type="protein sequence ID" value="GDY68928.1"/>
    <property type="molecule type" value="Genomic_DNA"/>
</dbReference>
<accession>A0A4D4MHE8</accession>
<dbReference type="Gene3D" id="1.10.10.10">
    <property type="entry name" value="Winged helix-like DNA-binding domain superfamily/Winged helix DNA-binding domain"/>
    <property type="match status" value="1"/>
</dbReference>
<evidence type="ECO:0000313" key="3">
    <source>
        <dbReference type="EMBL" id="GDY70687.1"/>
    </source>
</evidence>
<dbReference type="SUPFAM" id="SSF46894">
    <property type="entry name" value="C-terminal effector domain of the bipartite response regulators"/>
    <property type="match status" value="1"/>
</dbReference>
<feature type="domain" description="HTH luxR-type" evidence="1">
    <location>
        <begin position="3"/>
        <end position="60"/>
    </location>
</feature>
<protein>
    <recommendedName>
        <fullName evidence="1">HTH luxR-type domain-containing protein</fullName>
    </recommendedName>
</protein>
<gene>
    <name evidence="2" type="ORF">SAV14893_083210</name>
    <name evidence="3" type="ORF">SAV31267_001720</name>
</gene>
<sequence>MWQPQLTDHELASLRLLARGHTHTQIAAILRVSAKTAGRLLYGARLSLHARTLPHAVAIGYKTGVLGRNGRMAKRAQSDGYRAGHRTCLQMGY</sequence>